<dbReference type="InterPro" id="IPR000515">
    <property type="entry name" value="MetI-like"/>
</dbReference>
<keyword evidence="3 6" id="KW-0812">Transmembrane</keyword>
<sequence length="241" mass="25548">MNVVDVVAQGPVIPDFGNGSGCRANETFCWDWFADHWDRFATELVQHVYVSAIAIVIGLVVALPAALLAYRLPRFETPAVVFSTVLYTIPVLGFFLLMIPVTGIGLLTIEIALVGYTLLLLFRNTLTGLRSVPPEVRAAALGMGLTPGQILVRITFPLALPAVMAGLRVVTVTTISLATLAAYIAPYGLGQSILFYIGNTFISGLISAGVLAILLALVADALIVGLTTLVTPWARARRGGA</sequence>
<dbReference type="Gene3D" id="1.10.3720.10">
    <property type="entry name" value="MetI-like"/>
    <property type="match status" value="1"/>
</dbReference>
<dbReference type="EMBL" id="JBHSQK010000040">
    <property type="protein sequence ID" value="MFC5949873.1"/>
    <property type="molecule type" value="Genomic_DNA"/>
</dbReference>
<dbReference type="Proteomes" id="UP001596119">
    <property type="component" value="Unassembled WGS sequence"/>
</dbReference>
<dbReference type="PROSITE" id="PS50928">
    <property type="entry name" value="ABC_TM1"/>
    <property type="match status" value="1"/>
</dbReference>
<accession>A0ABW1IA57</accession>
<proteinExistence type="inferred from homology"/>
<evidence type="ECO:0000256" key="2">
    <source>
        <dbReference type="ARBA" id="ARBA00022448"/>
    </source>
</evidence>
<comment type="subcellular location">
    <subcellularLocation>
        <location evidence="6">Cell membrane</location>
        <topology evidence="6">Multi-pass membrane protein</topology>
    </subcellularLocation>
    <subcellularLocation>
        <location evidence="1">Membrane</location>
        <topology evidence="1">Multi-pass membrane protein</topology>
    </subcellularLocation>
</comment>
<feature type="domain" description="ABC transmembrane type-1" evidence="7">
    <location>
        <begin position="44"/>
        <end position="223"/>
    </location>
</feature>
<feature type="transmembrane region" description="Helical" evidence="6">
    <location>
        <begin position="79"/>
        <end position="98"/>
    </location>
</feature>
<name>A0ABW1IA57_9PSEU</name>
<dbReference type="SUPFAM" id="SSF161098">
    <property type="entry name" value="MetI-like"/>
    <property type="match status" value="1"/>
</dbReference>
<keyword evidence="5 6" id="KW-0472">Membrane</keyword>
<evidence type="ECO:0000256" key="6">
    <source>
        <dbReference type="RuleBase" id="RU363032"/>
    </source>
</evidence>
<dbReference type="Pfam" id="PF00528">
    <property type="entry name" value="BPD_transp_1"/>
    <property type="match status" value="1"/>
</dbReference>
<feature type="transmembrane region" description="Helical" evidence="6">
    <location>
        <begin position="205"/>
        <end position="230"/>
    </location>
</feature>
<protein>
    <submittedName>
        <fullName evidence="8">ABC transporter permease</fullName>
    </submittedName>
</protein>
<dbReference type="InterPro" id="IPR035906">
    <property type="entry name" value="MetI-like_sf"/>
</dbReference>
<gene>
    <name evidence="8" type="ORF">ACFQH9_16495</name>
</gene>
<evidence type="ECO:0000313" key="8">
    <source>
        <dbReference type="EMBL" id="MFC5949873.1"/>
    </source>
</evidence>
<keyword evidence="4 6" id="KW-1133">Transmembrane helix</keyword>
<dbReference type="InterPro" id="IPR051204">
    <property type="entry name" value="ABC_transp_perm/SBD"/>
</dbReference>
<evidence type="ECO:0000256" key="4">
    <source>
        <dbReference type="ARBA" id="ARBA00022989"/>
    </source>
</evidence>
<evidence type="ECO:0000313" key="9">
    <source>
        <dbReference type="Proteomes" id="UP001596119"/>
    </source>
</evidence>
<keyword evidence="9" id="KW-1185">Reference proteome</keyword>
<keyword evidence="2 6" id="KW-0813">Transport</keyword>
<dbReference type="PANTHER" id="PTHR30177:SF4">
    <property type="entry name" value="OSMOPROTECTANT IMPORT PERMEASE PROTEIN OSMW"/>
    <property type="match status" value="1"/>
</dbReference>
<dbReference type="CDD" id="cd06261">
    <property type="entry name" value="TM_PBP2"/>
    <property type="match status" value="1"/>
</dbReference>
<comment type="similarity">
    <text evidence="6">Belongs to the binding-protein-dependent transport system permease family.</text>
</comment>
<reference evidence="9" key="1">
    <citation type="journal article" date="2019" name="Int. J. Syst. Evol. Microbiol.">
        <title>The Global Catalogue of Microorganisms (GCM) 10K type strain sequencing project: providing services to taxonomists for standard genome sequencing and annotation.</title>
        <authorList>
            <consortium name="The Broad Institute Genomics Platform"/>
            <consortium name="The Broad Institute Genome Sequencing Center for Infectious Disease"/>
            <person name="Wu L."/>
            <person name="Ma J."/>
        </authorList>
    </citation>
    <scope>NUCLEOTIDE SEQUENCE [LARGE SCALE GENOMIC DNA]</scope>
    <source>
        <strain evidence="9">CGMCC 4.7397</strain>
    </source>
</reference>
<evidence type="ECO:0000256" key="1">
    <source>
        <dbReference type="ARBA" id="ARBA00004141"/>
    </source>
</evidence>
<feature type="transmembrane region" description="Helical" evidence="6">
    <location>
        <begin position="48"/>
        <end position="70"/>
    </location>
</feature>
<dbReference type="PANTHER" id="PTHR30177">
    <property type="entry name" value="GLYCINE BETAINE/L-PROLINE TRANSPORT SYSTEM PERMEASE PROTEIN PROW"/>
    <property type="match status" value="1"/>
</dbReference>
<evidence type="ECO:0000256" key="3">
    <source>
        <dbReference type="ARBA" id="ARBA00022692"/>
    </source>
</evidence>
<comment type="caution">
    <text evidence="8">The sequence shown here is derived from an EMBL/GenBank/DDBJ whole genome shotgun (WGS) entry which is preliminary data.</text>
</comment>
<dbReference type="RefSeq" id="WP_379567014.1">
    <property type="nucleotide sequence ID" value="NZ_JBHSQK010000040.1"/>
</dbReference>
<evidence type="ECO:0000259" key="7">
    <source>
        <dbReference type="PROSITE" id="PS50928"/>
    </source>
</evidence>
<organism evidence="8 9">
    <name type="scientific">Pseudonocardia lutea</name>
    <dbReference type="NCBI Taxonomy" id="2172015"/>
    <lineage>
        <taxon>Bacteria</taxon>
        <taxon>Bacillati</taxon>
        <taxon>Actinomycetota</taxon>
        <taxon>Actinomycetes</taxon>
        <taxon>Pseudonocardiales</taxon>
        <taxon>Pseudonocardiaceae</taxon>
        <taxon>Pseudonocardia</taxon>
    </lineage>
</organism>
<evidence type="ECO:0000256" key="5">
    <source>
        <dbReference type="ARBA" id="ARBA00023136"/>
    </source>
</evidence>
<feature type="transmembrane region" description="Helical" evidence="6">
    <location>
        <begin position="104"/>
        <end position="122"/>
    </location>
</feature>